<protein>
    <submittedName>
        <fullName evidence="2">Uncharacterized protein</fullName>
    </submittedName>
</protein>
<keyword evidence="1" id="KW-1133">Transmembrane helix</keyword>
<name>A0A1E8B7N5_BACMY</name>
<sequence>MDLIRKLTRIYILGIYRYFCSLLYICTRTIVSLNSKISITKATGVYDLTPILVHNPFQKLVVTNKQVETAIRVGVNVKK</sequence>
<dbReference type="PATRIC" id="fig|86662.25.peg.2507"/>
<evidence type="ECO:0000256" key="1">
    <source>
        <dbReference type="SAM" id="Phobius"/>
    </source>
</evidence>
<dbReference type="EMBL" id="LXLT01000027">
    <property type="protein sequence ID" value="OFD79442.1"/>
    <property type="molecule type" value="Genomic_DNA"/>
</dbReference>
<dbReference type="RefSeq" id="WP_070142946.1">
    <property type="nucleotide sequence ID" value="NZ_LXLT01000027.1"/>
</dbReference>
<evidence type="ECO:0000313" key="3">
    <source>
        <dbReference type="Proteomes" id="UP000175706"/>
    </source>
</evidence>
<accession>A0A1E8B7N5</accession>
<keyword evidence="1" id="KW-0472">Membrane</keyword>
<dbReference type="AlphaFoldDB" id="A0A1E8B7N5"/>
<keyword evidence="1" id="KW-0812">Transmembrane</keyword>
<dbReference type="Proteomes" id="UP000175706">
    <property type="component" value="Unassembled WGS sequence"/>
</dbReference>
<organism evidence="2 3">
    <name type="scientific">Bacillus mycoides</name>
    <dbReference type="NCBI Taxonomy" id="1405"/>
    <lineage>
        <taxon>Bacteria</taxon>
        <taxon>Bacillati</taxon>
        <taxon>Bacillota</taxon>
        <taxon>Bacilli</taxon>
        <taxon>Bacillales</taxon>
        <taxon>Bacillaceae</taxon>
        <taxon>Bacillus</taxon>
        <taxon>Bacillus cereus group</taxon>
    </lineage>
</organism>
<gene>
    <name evidence="2" type="ORF">BWGOE8_24830</name>
</gene>
<feature type="transmembrane region" description="Helical" evidence="1">
    <location>
        <begin position="7"/>
        <end position="25"/>
    </location>
</feature>
<proteinExistence type="predicted"/>
<evidence type="ECO:0000313" key="2">
    <source>
        <dbReference type="EMBL" id="OFD79442.1"/>
    </source>
</evidence>
<reference evidence="2 3" key="1">
    <citation type="submission" date="2016-05" db="EMBL/GenBank/DDBJ databases">
        <title>Bacillus thuringiensis and Bacillus weihenstephanensis as novel biocontrol agents of wilt causing Verticillium species.</title>
        <authorList>
            <person name="Hollensteiner J."/>
            <person name="Wemheuer F."/>
            <person name="Harting R."/>
            <person name="Kolarzyk A."/>
            <person name="Diaz-Valerio S."/>
            <person name="Poehlein A."/>
            <person name="Brzuszkiewicz E."/>
            <person name="Nesemann K."/>
            <person name="Braus-Stromeyer S."/>
            <person name="Braus G."/>
            <person name="Daniel R."/>
            <person name="Liesegang H."/>
        </authorList>
    </citation>
    <scope>NUCLEOTIDE SEQUENCE [LARGE SCALE GENOMIC DNA]</scope>
    <source>
        <strain evidence="2 3">GOE8</strain>
    </source>
</reference>
<comment type="caution">
    <text evidence="2">The sequence shown here is derived from an EMBL/GenBank/DDBJ whole genome shotgun (WGS) entry which is preliminary data.</text>
</comment>